<dbReference type="PANTHER" id="PTHR38116">
    <property type="entry name" value="CHROMOSOME 7, WHOLE GENOME SHOTGUN SEQUENCE"/>
    <property type="match status" value="1"/>
</dbReference>
<evidence type="ECO:0000313" key="3">
    <source>
        <dbReference type="Proteomes" id="UP000254866"/>
    </source>
</evidence>
<proteinExistence type="predicted"/>
<reference evidence="2 3" key="1">
    <citation type="journal article" date="2018" name="IMA Fungus">
        <title>IMA Genome-F 9: Draft genome sequence of Annulohypoxylon stygium, Aspergillus mulundensis, Berkeleyomyces basicola (syn. Thielaviopsis basicola), Ceratocystis smalleyi, two Cercospora beticola strains, Coleophoma cylindrospora, Fusarium fracticaudum, Phialophora cf. hyalina, and Morchella septimelata.</title>
        <authorList>
            <person name="Wingfield B.D."/>
            <person name="Bills G.F."/>
            <person name="Dong Y."/>
            <person name="Huang W."/>
            <person name="Nel W.J."/>
            <person name="Swalarsk-Parry B.S."/>
            <person name="Vaghefi N."/>
            <person name="Wilken P.M."/>
            <person name="An Z."/>
            <person name="de Beer Z.W."/>
            <person name="De Vos L."/>
            <person name="Chen L."/>
            <person name="Duong T.A."/>
            <person name="Gao Y."/>
            <person name="Hammerbacher A."/>
            <person name="Kikkert J.R."/>
            <person name="Li Y."/>
            <person name="Li H."/>
            <person name="Li K."/>
            <person name="Li Q."/>
            <person name="Liu X."/>
            <person name="Ma X."/>
            <person name="Naidoo K."/>
            <person name="Pethybridge S.J."/>
            <person name="Sun J."/>
            <person name="Steenkamp E.T."/>
            <person name="van der Nest M.A."/>
            <person name="van Wyk S."/>
            <person name="Wingfield M.J."/>
            <person name="Xiong C."/>
            <person name="Yue Q."/>
            <person name="Zhang X."/>
        </authorList>
    </citation>
    <scope>NUCLEOTIDE SEQUENCE [LARGE SCALE GENOMIC DNA]</scope>
    <source>
        <strain evidence="2 3">BP 5553</strain>
    </source>
</reference>
<dbReference type="InterPro" id="IPR021833">
    <property type="entry name" value="DUF3425"/>
</dbReference>
<gene>
    <name evidence="2" type="ORF">BP5553_06064</name>
</gene>
<dbReference type="CDD" id="cd14688">
    <property type="entry name" value="bZIP_YAP"/>
    <property type="match status" value="1"/>
</dbReference>
<dbReference type="RefSeq" id="XP_031869368.1">
    <property type="nucleotide sequence ID" value="XM_032014687.1"/>
</dbReference>
<dbReference type="PANTHER" id="PTHR38116:SF1">
    <property type="entry name" value="BZIP DOMAIN-CONTAINING PROTEIN"/>
    <property type="match status" value="1"/>
</dbReference>
<evidence type="ECO:0000313" key="2">
    <source>
        <dbReference type="EMBL" id="RDL36712.1"/>
    </source>
</evidence>
<dbReference type="GeneID" id="43598913"/>
<name>A0A370TMG2_9HELO</name>
<dbReference type="STRING" id="2656787.A0A370TMG2"/>
<keyword evidence="3" id="KW-1185">Reference proteome</keyword>
<comment type="caution">
    <text evidence="2">The sequence shown here is derived from an EMBL/GenBank/DDBJ whole genome shotgun (WGS) entry which is preliminary data.</text>
</comment>
<protein>
    <recommendedName>
        <fullName evidence="4">BZIP domain-containing protein</fullName>
    </recommendedName>
</protein>
<evidence type="ECO:0008006" key="4">
    <source>
        <dbReference type="Google" id="ProtNLM"/>
    </source>
</evidence>
<feature type="compositionally biased region" description="Basic residues" evidence="1">
    <location>
        <begin position="36"/>
        <end position="52"/>
    </location>
</feature>
<evidence type="ECO:0000256" key="1">
    <source>
        <dbReference type="SAM" id="MobiDB-lite"/>
    </source>
</evidence>
<feature type="compositionally biased region" description="Polar residues" evidence="1">
    <location>
        <begin position="53"/>
        <end position="67"/>
    </location>
</feature>
<organism evidence="2 3">
    <name type="scientific">Venustampulla echinocandica</name>
    <dbReference type="NCBI Taxonomy" id="2656787"/>
    <lineage>
        <taxon>Eukaryota</taxon>
        <taxon>Fungi</taxon>
        <taxon>Dikarya</taxon>
        <taxon>Ascomycota</taxon>
        <taxon>Pezizomycotina</taxon>
        <taxon>Leotiomycetes</taxon>
        <taxon>Helotiales</taxon>
        <taxon>Pleuroascaceae</taxon>
        <taxon>Venustampulla</taxon>
    </lineage>
</organism>
<dbReference type="Pfam" id="PF11905">
    <property type="entry name" value="DUF3425"/>
    <property type="match status" value="1"/>
</dbReference>
<dbReference type="Proteomes" id="UP000254866">
    <property type="component" value="Unassembled WGS sequence"/>
</dbReference>
<accession>A0A370TMG2</accession>
<dbReference type="OrthoDB" id="2245989at2759"/>
<dbReference type="EMBL" id="NPIC01000004">
    <property type="protein sequence ID" value="RDL36712.1"/>
    <property type="molecule type" value="Genomic_DNA"/>
</dbReference>
<feature type="region of interest" description="Disordered" evidence="1">
    <location>
        <begin position="36"/>
        <end position="68"/>
    </location>
</feature>
<dbReference type="AlphaFoldDB" id="A0A370TMG2"/>
<sequence>MDEEGAAIRLVPMVQLREAVDRDDDWTGLTDLKARKKRQNRLHQRAHRRRKALQTQPGALGQGSQPPYAQFVPEISIHEVSQQTSNRTSQLVSSTSRYWGESGDTLANSAQSLLQALDTQNYSVPLPTPQEPATNDLTLIPTFKLHKTIPPVLPYITPETAHLPVPPIIFPLAPDHRLLILIQYNVLRATLINMSILSLEHHVSFDCSAAFTVPYPRSPHPSIPLSLLPTPLQQSIPHEPWVDLIPIRGMRDNVLLNYGTFDEDDLCTDLVGGLYEGFNDVENRGIVIWGEPWSEDGWEVSEGFAAKWGFLLKGCQALAEATNRFREERGDDRLVLEV</sequence>